<reference evidence="1 2" key="1">
    <citation type="journal article" date="2014" name="PLoS ONE">
        <title>Global Analysis of Gene Expression Profiles in Physic Nut (Jatropha curcas L.) Seedlings Exposed to Salt Stress.</title>
        <authorList>
            <person name="Zhang L."/>
            <person name="Zhang C."/>
            <person name="Wu P."/>
            <person name="Chen Y."/>
            <person name="Li M."/>
            <person name="Jiang H."/>
            <person name="Wu G."/>
        </authorList>
    </citation>
    <scope>NUCLEOTIDE SEQUENCE [LARGE SCALE GENOMIC DNA]</scope>
    <source>
        <strain evidence="2">cv. GZQX0401</strain>
        <tissue evidence="1">Young leaves</tissue>
    </source>
</reference>
<keyword evidence="2" id="KW-1185">Reference proteome</keyword>
<evidence type="ECO:0000313" key="2">
    <source>
        <dbReference type="Proteomes" id="UP000027138"/>
    </source>
</evidence>
<sequence length="107" mass="11822">MRGRGVHGLGRASWHGRAPNQVLFSRELEAGMVWGVLLGMGMLQVKCFLMRGRGLHGLGRTTLHERANLARSRHAICWNSDSNSTCASINVRNLGVLHASLSFVVEW</sequence>
<proteinExistence type="predicted"/>
<name>A0A067JP41_JATCU</name>
<dbReference type="AlphaFoldDB" id="A0A067JP41"/>
<dbReference type="EMBL" id="KK915561">
    <property type="protein sequence ID" value="KDP21760.1"/>
    <property type="molecule type" value="Genomic_DNA"/>
</dbReference>
<accession>A0A067JP41</accession>
<organism evidence="1 2">
    <name type="scientific">Jatropha curcas</name>
    <name type="common">Barbados nut</name>
    <dbReference type="NCBI Taxonomy" id="180498"/>
    <lineage>
        <taxon>Eukaryota</taxon>
        <taxon>Viridiplantae</taxon>
        <taxon>Streptophyta</taxon>
        <taxon>Embryophyta</taxon>
        <taxon>Tracheophyta</taxon>
        <taxon>Spermatophyta</taxon>
        <taxon>Magnoliopsida</taxon>
        <taxon>eudicotyledons</taxon>
        <taxon>Gunneridae</taxon>
        <taxon>Pentapetalae</taxon>
        <taxon>rosids</taxon>
        <taxon>fabids</taxon>
        <taxon>Malpighiales</taxon>
        <taxon>Euphorbiaceae</taxon>
        <taxon>Crotonoideae</taxon>
        <taxon>Jatropheae</taxon>
        <taxon>Jatropha</taxon>
    </lineage>
</organism>
<gene>
    <name evidence="1" type="ORF">JCGZ_03522</name>
</gene>
<dbReference type="Proteomes" id="UP000027138">
    <property type="component" value="Unassembled WGS sequence"/>
</dbReference>
<evidence type="ECO:0000313" key="1">
    <source>
        <dbReference type="EMBL" id="KDP21760.1"/>
    </source>
</evidence>
<protein>
    <submittedName>
        <fullName evidence="1">Uncharacterized protein</fullName>
    </submittedName>
</protein>